<evidence type="ECO:0000256" key="8">
    <source>
        <dbReference type="ARBA" id="ARBA00022990"/>
    </source>
</evidence>
<evidence type="ECO:0000259" key="14">
    <source>
        <dbReference type="PROSITE" id="PS51726"/>
    </source>
</evidence>
<keyword evidence="16" id="KW-1185">Reference proteome</keyword>
<evidence type="ECO:0000256" key="5">
    <source>
        <dbReference type="ARBA" id="ARBA00022723"/>
    </source>
</evidence>
<dbReference type="InterPro" id="IPR016181">
    <property type="entry name" value="Acyl_CoA_acyltransferase"/>
</dbReference>
<dbReference type="Gene3D" id="1.10.10.10">
    <property type="entry name" value="Winged helix-like DNA-binding domain superfamily/Winged helix DNA-binding domain"/>
    <property type="match status" value="1"/>
</dbReference>
<dbReference type="PANTHER" id="PTHR10615">
    <property type="entry name" value="HISTONE ACETYLTRANSFERASE"/>
    <property type="match status" value="1"/>
</dbReference>
<proteinExistence type="inferred from homology"/>
<keyword evidence="4" id="KW-0808">Transferase</keyword>
<evidence type="ECO:0000256" key="1">
    <source>
        <dbReference type="ARBA" id="ARBA00004123"/>
    </source>
</evidence>
<dbReference type="GO" id="GO:0006355">
    <property type="term" value="P:regulation of DNA-templated transcription"/>
    <property type="evidence" value="ECO:0007669"/>
    <property type="project" value="InterPro"/>
</dbReference>
<evidence type="ECO:0000256" key="6">
    <source>
        <dbReference type="ARBA" id="ARBA00022771"/>
    </source>
</evidence>
<keyword evidence="8" id="KW-0007">Acetylation</keyword>
<comment type="subcellular location">
    <subcellularLocation>
        <location evidence="1">Nucleus</location>
    </subcellularLocation>
</comment>
<evidence type="ECO:0000256" key="7">
    <source>
        <dbReference type="ARBA" id="ARBA00022833"/>
    </source>
</evidence>
<keyword evidence="9" id="KW-0805">Transcription regulation</keyword>
<dbReference type="AlphaFoldDB" id="A0A7D9CXZ3"/>
<keyword evidence="7" id="KW-0862">Zinc</keyword>
<evidence type="ECO:0000256" key="9">
    <source>
        <dbReference type="ARBA" id="ARBA00023015"/>
    </source>
</evidence>
<dbReference type="InterPro" id="IPR036388">
    <property type="entry name" value="WH-like_DNA-bd_sf"/>
</dbReference>
<dbReference type="GO" id="GO:0035267">
    <property type="term" value="C:NuA4 histone acetyltransferase complex"/>
    <property type="evidence" value="ECO:0007669"/>
    <property type="project" value="TreeGrafter"/>
</dbReference>
<evidence type="ECO:0000256" key="11">
    <source>
        <dbReference type="ARBA" id="ARBA00023242"/>
    </source>
</evidence>
<accession>A0A7D9CXZ3</accession>
<reference evidence="15 16" key="1">
    <citation type="submission" date="2019-07" db="EMBL/GenBank/DDBJ databases">
        <authorList>
            <person name="Friedrich A."/>
            <person name="Schacherer J."/>
        </authorList>
    </citation>
    <scope>NUCLEOTIDE SEQUENCE [LARGE SCALE GENOMIC DNA]</scope>
</reference>
<keyword evidence="6" id="KW-0863">Zinc-finger</keyword>
<dbReference type="Gene3D" id="3.40.630.30">
    <property type="match status" value="1"/>
</dbReference>
<keyword evidence="10" id="KW-0804">Transcription</keyword>
<dbReference type="PANTHER" id="PTHR10615:SF219">
    <property type="entry name" value="HISTONE ACETYLTRANSFERASE KAT5"/>
    <property type="match status" value="1"/>
</dbReference>
<dbReference type="GO" id="GO:0008270">
    <property type="term" value="F:zinc ion binding"/>
    <property type="evidence" value="ECO:0007669"/>
    <property type="project" value="UniProtKB-KW"/>
</dbReference>
<dbReference type="InterPro" id="IPR002717">
    <property type="entry name" value="HAT_MYST-type"/>
</dbReference>
<evidence type="ECO:0000256" key="10">
    <source>
        <dbReference type="ARBA" id="ARBA00023163"/>
    </source>
</evidence>
<evidence type="ECO:0000256" key="13">
    <source>
        <dbReference type="PIRSR" id="PIRSR602717-51"/>
    </source>
</evidence>
<organism evidence="15 16">
    <name type="scientific">Dekkera bruxellensis</name>
    <name type="common">Brettanomyces custersii</name>
    <dbReference type="NCBI Taxonomy" id="5007"/>
    <lineage>
        <taxon>Eukaryota</taxon>
        <taxon>Fungi</taxon>
        <taxon>Dikarya</taxon>
        <taxon>Ascomycota</taxon>
        <taxon>Saccharomycotina</taxon>
        <taxon>Pichiomycetes</taxon>
        <taxon>Pichiales</taxon>
        <taxon>Pichiaceae</taxon>
        <taxon>Brettanomyces</taxon>
    </lineage>
</organism>
<feature type="active site" description="Proton donor/acceptor" evidence="13">
    <location>
        <position position="225"/>
    </location>
</feature>
<keyword evidence="11" id="KW-0539">Nucleus</keyword>
<evidence type="ECO:0000256" key="4">
    <source>
        <dbReference type="ARBA" id="ARBA00022679"/>
    </source>
</evidence>
<dbReference type="InterPro" id="IPR050603">
    <property type="entry name" value="MYST_HAT"/>
</dbReference>
<dbReference type="Pfam" id="PF01853">
    <property type="entry name" value="MOZ_SAS"/>
    <property type="match status" value="1"/>
</dbReference>
<comment type="similarity">
    <text evidence="2">Belongs to the MYST (SAS/MOZ) family.</text>
</comment>
<dbReference type="GO" id="GO:0046972">
    <property type="term" value="F:histone H4K16 acetyltransferase activity"/>
    <property type="evidence" value="ECO:0007669"/>
    <property type="project" value="TreeGrafter"/>
</dbReference>
<feature type="domain" description="MYST-type HAT" evidence="14">
    <location>
        <begin position="16"/>
        <end position="342"/>
    </location>
</feature>
<dbReference type="Proteomes" id="UP000478008">
    <property type="component" value="Unassembled WGS sequence"/>
</dbReference>
<dbReference type="SUPFAM" id="SSF55729">
    <property type="entry name" value="Acyl-CoA N-acyltransferases (Nat)"/>
    <property type="match status" value="1"/>
</dbReference>
<evidence type="ECO:0000256" key="2">
    <source>
        <dbReference type="ARBA" id="ARBA00010107"/>
    </source>
</evidence>
<protein>
    <recommendedName>
        <fullName evidence="3">histone acetyltransferase</fullName>
        <ecNumber evidence="3">2.3.1.48</ecNumber>
    </recommendedName>
</protein>
<sequence>MTTNDLSLQDDDYGALTYRNIERIRLGKYEFNTWFGNSTIFFPNEPDTLACKIIRNNIRISGSKRKLEEYASTMRPWLKLLHICPYCFKYTDNEKEMKEHSNGCPLKFHLMGKVMYCDGEVTVRKVKGSRHRLFCQCLCILAKFFLENKSVFFNLEHYDFYVLYKVLDGISTPMGFFSKELLSWEGNNLSCIMVIPCYQKQHLGTKLIDFSYRLSQFEQVVSGPERPFSSLGKIAYLRYWSGRLCLHFLYGRLSTYRHVTLKFVSRQTGFRMEDILMALNFMNTFYVNGKKRPYSEYCLQNLNEDDDCVCTEEIKQDNKQTIFGYDGYNLFIDKSRMRQWVVDHKISDSPVLKKEYLILY</sequence>
<dbReference type="PROSITE" id="PS51726">
    <property type="entry name" value="MYST_HAT"/>
    <property type="match status" value="1"/>
</dbReference>
<evidence type="ECO:0000313" key="15">
    <source>
        <dbReference type="EMBL" id="VUG18557.1"/>
    </source>
</evidence>
<dbReference type="EMBL" id="CABFWN010000003">
    <property type="protein sequence ID" value="VUG18557.1"/>
    <property type="molecule type" value="Genomic_DNA"/>
</dbReference>
<evidence type="ECO:0000256" key="12">
    <source>
        <dbReference type="ARBA" id="ARBA00023315"/>
    </source>
</evidence>
<dbReference type="Gene3D" id="3.30.60.60">
    <property type="entry name" value="N-acetyl transferase-like"/>
    <property type="match status" value="1"/>
</dbReference>
<evidence type="ECO:0000256" key="3">
    <source>
        <dbReference type="ARBA" id="ARBA00013184"/>
    </source>
</evidence>
<evidence type="ECO:0000313" key="16">
    <source>
        <dbReference type="Proteomes" id="UP000478008"/>
    </source>
</evidence>
<keyword evidence="12" id="KW-0012">Acyltransferase</keyword>
<dbReference type="GO" id="GO:0005634">
    <property type="term" value="C:nucleus"/>
    <property type="evidence" value="ECO:0007669"/>
    <property type="project" value="UniProtKB-SubCell"/>
</dbReference>
<dbReference type="EC" id="2.3.1.48" evidence="3"/>
<keyword evidence="5" id="KW-0479">Metal-binding</keyword>
<gene>
    <name evidence="15" type="primary">SAS2</name>
    <name evidence="15" type="ORF">DEBR0S3_14488G</name>
</gene>
<name>A0A7D9CXZ3_DEKBR</name>